<dbReference type="InterPro" id="IPR011704">
    <property type="entry name" value="ATPase_dyneun-rel_AAA"/>
</dbReference>
<sequence>MFNREKLEKVISAYKENFLLRWPGEKYKWEAVLHFQKCWDIDAPDFSGMFQEATEKADNLLASIRNFPRRMITFFAEEDPETVRAMFYDLFDETKKLTDRISQFQSDAEALREKYNDGAWRQHYQSLNAVTTYLWLRYPEKYYIYKYSAVKKLTEAVDSDFSPKKGNTAWNIEGTFQLYNEIRNIVMEDGELSDLLNGVLTKDCYEDAGRTTMTSDIGFFVSQPRFPRIEREGNQIKQGESAWFSEDYAPDISAAEWAGLLRDPSVFTKESLEIMKRFLDMGGEAACRQLSLKYGESSDFYRKGSYELAERVAGRFSRSFKKPETAARCWTVLYTGRDAPQNVPGEYVWKLRDELKEALKKADLSAVRLYAEQKQEEETFVDYGKLQSNARFKKWMYPVILALRELGGSAPIQEIHEKIVELYEVSEEELSQVHHSGTSVIINDIDWARNYLNYEGFLRNDSPRGIWTLSRLGERIVITDELAGMIISKWNRILAAKREGKTIPEIKLDRFYKFLEENIPRLEPYTKEDFLSQVYMTAEQYDTLKILLKNKKNLILQGAPGVGKTFAAKRLAYSIMGEKDDSRINFVQFHQNYSYEDFIMGYKPCEDGFQMTYGVFYRACIHAAREPEKDFFFIIDEINRGNLSKIFGELLMLIEKDYRGEAISLAYSKDKFFVPENLYIIGMMNTADRSLAMMDYALRRRFSFFEMEPGFRTDGFRAYQESLQNETFNMLMEQIADLNRAIAADDSLGEGFCIGHSYFCGQSRESCTEEWMKSVVYYDIIPMLQEYWFDDKKTVRNWENRLSGVFDD</sequence>
<dbReference type="InterPro" id="IPR025745">
    <property type="entry name" value="Mrr-like_N_dom"/>
</dbReference>
<dbReference type="InterPro" id="IPR027417">
    <property type="entry name" value="P-loop_NTPase"/>
</dbReference>
<dbReference type="Pfam" id="PF07728">
    <property type="entry name" value="AAA_5"/>
    <property type="match status" value="1"/>
</dbReference>
<name>A0A9D2T511_9FIRM</name>
<dbReference type="Pfam" id="PF14338">
    <property type="entry name" value="Mrr_N"/>
    <property type="match status" value="1"/>
</dbReference>
<gene>
    <name evidence="3" type="ORF">IAA04_04655</name>
</gene>
<dbReference type="GO" id="GO:0016887">
    <property type="term" value="F:ATP hydrolysis activity"/>
    <property type="evidence" value="ECO:0007669"/>
    <property type="project" value="InterPro"/>
</dbReference>
<dbReference type="PANTHER" id="PTHR37291">
    <property type="entry name" value="5-METHYLCYTOSINE-SPECIFIC RESTRICTION ENZYME B"/>
    <property type="match status" value="1"/>
</dbReference>
<organism evidence="3 4">
    <name type="scientific">Candidatus Lachnoclostridium pullistercoris</name>
    <dbReference type="NCBI Taxonomy" id="2838632"/>
    <lineage>
        <taxon>Bacteria</taxon>
        <taxon>Bacillati</taxon>
        <taxon>Bacillota</taxon>
        <taxon>Clostridia</taxon>
        <taxon>Lachnospirales</taxon>
        <taxon>Lachnospiraceae</taxon>
    </lineage>
</organism>
<dbReference type="PANTHER" id="PTHR37291:SF1">
    <property type="entry name" value="TYPE IV METHYL-DIRECTED RESTRICTION ENZYME ECOKMCRB SUBUNIT"/>
    <property type="match status" value="1"/>
</dbReference>
<dbReference type="CDD" id="cd00009">
    <property type="entry name" value="AAA"/>
    <property type="match status" value="1"/>
</dbReference>
<evidence type="ECO:0000313" key="3">
    <source>
        <dbReference type="EMBL" id="HJC47323.1"/>
    </source>
</evidence>
<dbReference type="AlphaFoldDB" id="A0A9D2T511"/>
<comment type="caution">
    <text evidence="3">The sequence shown here is derived from an EMBL/GenBank/DDBJ whole genome shotgun (WGS) entry which is preliminary data.</text>
</comment>
<dbReference type="EMBL" id="DWWL01000027">
    <property type="protein sequence ID" value="HJC47323.1"/>
    <property type="molecule type" value="Genomic_DNA"/>
</dbReference>
<dbReference type="SUPFAM" id="SSF52540">
    <property type="entry name" value="P-loop containing nucleoside triphosphate hydrolases"/>
    <property type="match status" value="1"/>
</dbReference>
<feature type="domain" description="ATPase dynein-related AAA" evidence="1">
    <location>
        <begin position="553"/>
        <end position="702"/>
    </location>
</feature>
<evidence type="ECO:0000259" key="2">
    <source>
        <dbReference type="Pfam" id="PF14338"/>
    </source>
</evidence>
<accession>A0A9D2T511</accession>
<evidence type="ECO:0000259" key="1">
    <source>
        <dbReference type="Pfam" id="PF07728"/>
    </source>
</evidence>
<dbReference type="GO" id="GO:0005524">
    <property type="term" value="F:ATP binding"/>
    <property type="evidence" value="ECO:0007669"/>
    <property type="project" value="InterPro"/>
</dbReference>
<evidence type="ECO:0000313" key="4">
    <source>
        <dbReference type="Proteomes" id="UP000823883"/>
    </source>
</evidence>
<reference evidence="3" key="2">
    <citation type="submission" date="2021-04" db="EMBL/GenBank/DDBJ databases">
        <authorList>
            <person name="Gilroy R."/>
        </authorList>
    </citation>
    <scope>NUCLEOTIDE SEQUENCE</scope>
    <source>
        <strain evidence="3">CHK183-5548</strain>
    </source>
</reference>
<reference evidence="3" key="1">
    <citation type="journal article" date="2021" name="PeerJ">
        <title>Extensive microbial diversity within the chicken gut microbiome revealed by metagenomics and culture.</title>
        <authorList>
            <person name="Gilroy R."/>
            <person name="Ravi A."/>
            <person name="Getino M."/>
            <person name="Pursley I."/>
            <person name="Horton D.L."/>
            <person name="Alikhan N.F."/>
            <person name="Baker D."/>
            <person name="Gharbi K."/>
            <person name="Hall N."/>
            <person name="Watson M."/>
            <person name="Adriaenssens E.M."/>
            <person name="Foster-Nyarko E."/>
            <person name="Jarju S."/>
            <person name="Secka A."/>
            <person name="Antonio M."/>
            <person name="Oren A."/>
            <person name="Chaudhuri R.R."/>
            <person name="La Ragione R."/>
            <person name="Hildebrand F."/>
            <person name="Pallen M.J."/>
        </authorList>
    </citation>
    <scope>NUCLEOTIDE SEQUENCE</scope>
    <source>
        <strain evidence="3">CHK183-5548</strain>
    </source>
</reference>
<proteinExistence type="predicted"/>
<feature type="domain" description="Restriction system protein Mrr-like N-terminal" evidence="2">
    <location>
        <begin position="392"/>
        <end position="476"/>
    </location>
</feature>
<dbReference type="Gene3D" id="3.40.50.300">
    <property type="entry name" value="P-loop containing nucleotide triphosphate hydrolases"/>
    <property type="match status" value="1"/>
</dbReference>
<dbReference type="Proteomes" id="UP000823883">
    <property type="component" value="Unassembled WGS sequence"/>
</dbReference>
<dbReference type="InterPro" id="IPR052934">
    <property type="entry name" value="Methyl-DNA_Rec/Restrict_Enz"/>
</dbReference>
<protein>
    <submittedName>
        <fullName evidence="3">AAA family ATPase</fullName>
    </submittedName>
</protein>